<dbReference type="EMBL" id="AKWW02000077">
    <property type="protein sequence ID" value="EMF40394.1"/>
    <property type="molecule type" value="Genomic_DNA"/>
</dbReference>
<reference evidence="1 2" key="1">
    <citation type="submission" date="2013-01" db="EMBL/GenBank/DDBJ databases">
        <authorList>
            <person name="Harkins D.M."/>
            <person name="Durkin A.S."/>
            <person name="Brinkac L.M."/>
            <person name="Haft D.H."/>
            <person name="Selengut J.D."/>
            <person name="Sanka R."/>
            <person name="DePew J."/>
            <person name="Purushe J."/>
            <person name="Hartskeerl R.A."/>
            <person name="Ahmed A."/>
            <person name="van der Linden H."/>
            <person name="Goris M.G.A."/>
            <person name="Vinetz J.M."/>
            <person name="Sutton G.G."/>
            <person name="Nierman W.C."/>
            <person name="Fouts D.E."/>
        </authorList>
    </citation>
    <scope>NUCLEOTIDE SEQUENCE [LARGE SCALE GENOMIC DNA]</scope>
    <source>
        <strain evidence="1 2">TE 1992</strain>
    </source>
</reference>
<gene>
    <name evidence="1" type="ORF">LEP1GSC067_2317</name>
</gene>
<evidence type="ECO:0000313" key="2">
    <source>
        <dbReference type="Proteomes" id="UP000011754"/>
    </source>
</evidence>
<organism evidence="1 2">
    <name type="scientific">Leptospira interrogans serovar Lora str. TE 1992</name>
    <dbReference type="NCBI Taxonomy" id="1193028"/>
    <lineage>
        <taxon>Bacteria</taxon>
        <taxon>Pseudomonadati</taxon>
        <taxon>Spirochaetota</taxon>
        <taxon>Spirochaetia</taxon>
        <taxon>Leptospirales</taxon>
        <taxon>Leptospiraceae</taxon>
        <taxon>Leptospira</taxon>
    </lineage>
</organism>
<protein>
    <submittedName>
        <fullName evidence="1">Uncharacterized protein</fullName>
    </submittedName>
</protein>
<proteinExistence type="predicted"/>
<name>M3CG84_LEPIR</name>
<evidence type="ECO:0000313" key="1">
    <source>
        <dbReference type="EMBL" id="EMF40394.1"/>
    </source>
</evidence>
<dbReference type="Proteomes" id="UP000011754">
    <property type="component" value="Unassembled WGS sequence"/>
</dbReference>
<sequence length="198" mass="22513">MFFRIKTSFLARFLLSFLGLGLFHTLYASKNDVLEISDVLVHQTEVNRVLSISVSDSLVALDQEDFLVLNSDTVVVTKSNYSSNLARRKVSPLDLKDQGPPILIENRFLHLYGFNFGIPFFFYGSSQNFISPVAVLTKNLVSILEKTDVCLFILDRGQPFDSKNCMAVFLFQKDPFSPKLFLTFEDSLLHSIELEKNI</sequence>
<dbReference type="AlphaFoldDB" id="M3CG84"/>
<comment type="caution">
    <text evidence="1">The sequence shown here is derived from an EMBL/GenBank/DDBJ whole genome shotgun (WGS) entry which is preliminary data.</text>
</comment>
<accession>M3CG84</accession>